<reference evidence="3" key="1">
    <citation type="submission" date="2021-01" db="EMBL/GenBank/DDBJ databases">
        <authorList>
            <person name="Corre E."/>
            <person name="Pelletier E."/>
            <person name="Niang G."/>
            <person name="Scheremetjew M."/>
            <person name="Finn R."/>
            <person name="Kale V."/>
            <person name="Holt S."/>
            <person name="Cochrane G."/>
            <person name="Meng A."/>
            <person name="Brown T."/>
            <person name="Cohen L."/>
        </authorList>
    </citation>
    <scope>NUCLEOTIDE SEQUENCE</scope>
    <source>
        <strain evidence="3">NY070348D</strain>
    </source>
</reference>
<keyword evidence="1" id="KW-0175">Coiled coil</keyword>
<feature type="compositionally biased region" description="Basic residues" evidence="2">
    <location>
        <begin position="357"/>
        <end position="366"/>
    </location>
</feature>
<feature type="coiled-coil region" evidence="1">
    <location>
        <begin position="289"/>
        <end position="319"/>
    </location>
</feature>
<dbReference type="EMBL" id="HBHK01021271">
    <property type="protein sequence ID" value="CAD9698367.1"/>
    <property type="molecule type" value="Transcribed_RNA"/>
</dbReference>
<organism evidence="3">
    <name type="scientific">Mucochytrium quahogii</name>
    <dbReference type="NCBI Taxonomy" id="96639"/>
    <lineage>
        <taxon>Eukaryota</taxon>
        <taxon>Sar</taxon>
        <taxon>Stramenopiles</taxon>
        <taxon>Bigyra</taxon>
        <taxon>Labyrinthulomycetes</taxon>
        <taxon>Thraustochytrida</taxon>
        <taxon>Thraustochytriidae</taxon>
        <taxon>Mucochytrium</taxon>
    </lineage>
</organism>
<protein>
    <submittedName>
        <fullName evidence="3">Uncharacterized protein</fullName>
    </submittedName>
</protein>
<proteinExistence type="predicted"/>
<evidence type="ECO:0000256" key="1">
    <source>
        <dbReference type="SAM" id="Coils"/>
    </source>
</evidence>
<sequence>MNARVLIFEWVTNGKRIKLVYTEEDIQPMLADERVQVNIVETESPPKILPADAELTDSSSTSCSLSDADTVGGDSWCEQPNEFVANDTCVSKCPGKEEGYSLSWDIKRSSLDSDNSFWGQTEKASFGESDTDEFKSEIEVDRLVLLPNSKCQDETWKDADEFMEEEKEEDWLEVSLAANRGAQWVIDACDPNFRQDEANNPFAGRTPAKGAPSDSLDLEWKGAAEFMMDEEKEEDWLEASLEANRGAQWVKDVCVPNFRQDETKNPFESGKVPDGEALLNDLAQFFGCRHVLLSKEEKLEEEKAKKENRVAKIESLSEKIAKQDALNKEKQLLNLLPQASSDNPCIASSAVPSTKPKPSRSRKRLNRVACSDHIARIRNARNKKATKKATRWN</sequence>
<gene>
    <name evidence="3" type="ORF">QSP1433_LOCUS13551</name>
</gene>
<dbReference type="AlphaFoldDB" id="A0A7S2WNI8"/>
<feature type="compositionally biased region" description="Basic residues" evidence="2">
    <location>
        <begin position="376"/>
        <end position="393"/>
    </location>
</feature>
<evidence type="ECO:0000313" key="3">
    <source>
        <dbReference type="EMBL" id="CAD9698367.1"/>
    </source>
</evidence>
<feature type="region of interest" description="Disordered" evidence="2">
    <location>
        <begin position="339"/>
        <end position="393"/>
    </location>
</feature>
<evidence type="ECO:0000256" key="2">
    <source>
        <dbReference type="SAM" id="MobiDB-lite"/>
    </source>
</evidence>
<accession>A0A7S2WNI8</accession>
<name>A0A7S2WNI8_9STRA</name>